<dbReference type="AlphaFoldDB" id="A0A383BK13"/>
<dbReference type="EMBL" id="UINC01201014">
    <property type="protein sequence ID" value="SVE20160.1"/>
    <property type="molecule type" value="Genomic_DNA"/>
</dbReference>
<dbReference type="SUPFAM" id="SSF56300">
    <property type="entry name" value="Metallo-dependent phosphatases"/>
    <property type="match status" value="1"/>
</dbReference>
<reference evidence="2" key="1">
    <citation type="submission" date="2018-05" db="EMBL/GenBank/DDBJ databases">
        <authorList>
            <person name="Lanie J.A."/>
            <person name="Ng W.-L."/>
            <person name="Kazmierczak K.M."/>
            <person name="Andrzejewski T.M."/>
            <person name="Davidsen T.M."/>
            <person name="Wayne K.J."/>
            <person name="Tettelin H."/>
            <person name="Glass J.I."/>
            <person name="Rusch D."/>
            <person name="Podicherti R."/>
            <person name="Tsui H.-C.T."/>
            <person name="Winkler M.E."/>
        </authorList>
    </citation>
    <scope>NUCLEOTIDE SEQUENCE</scope>
</reference>
<protein>
    <recommendedName>
        <fullName evidence="1">Calcineurin-like phosphoesterase domain-containing protein</fullName>
    </recommendedName>
</protein>
<gene>
    <name evidence="2" type="ORF">METZ01_LOCUS473014</name>
</gene>
<dbReference type="InterPro" id="IPR029052">
    <property type="entry name" value="Metallo-depent_PP-like"/>
</dbReference>
<name>A0A383BK13_9ZZZZ</name>
<accession>A0A383BK13</accession>
<feature type="non-terminal residue" evidence="2">
    <location>
        <position position="61"/>
    </location>
</feature>
<evidence type="ECO:0000313" key="2">
    <source>
        <dbReference type="EMBL" id="SVE20160.1"/>
    </source>
</evidence>
<evidence type="ECO:0000259" key="1">
    <source>
        <dbReference type="Pfam" id="PF00149"/>
    </source>
</evidence>
<organism evidence="2">
    <name type="scientific">marine metagenome</name>
    <dbReference type="NCBI Taxonomy" id="408172"/>
    <lineage>
        <taxon>unclassified sequences</taxon>
        <taxon>metagenomes</taxon>
        <taxon>ecological metagenomes</taxon>
    </lineage>
</organism>
<dbReference type="GO" id="GO:0016787">
    <property type="term" value="F:hydrolase activity"/>
    <property type="evidence" value="ECO:0007669"/>
    <property type="project" value="InterPro"/>
</dbReference>
<proteinExistence type="predicted"/>
<dbReference type="Pfam" id="PF00149">
    <property type="entry name" value="Metallophos"/>
    <property type="match status" value="1"/>
</dbReference>
<dbReference type="InterPro" id="IPR004843">
    <property type="entry name" value="Calcineurin-like_PHP"/>
</dbReference>
<dbReference type="Gene3D" id="3.60.21.10">
    <property type="match status" value="1"/>
</dbReference>
<sequence>MFLVQISDTHIDEPDTLVYGHFDTAAALEKAVDAINAMKPGPDLVLHTGDIASHGSLRRYK</sequence>
<feature type="domain" description="Calcineurin-like phosphoesterase" evidence="1">
    <location>
        <begin position="4"/>
        <end position="57"/>
    </location>
</feature>